<accession>A0A1D7YMJ6</accession>
<keyword evidence="2" id="KW-1185">Reference proteome</keyword>
<dbReference type="KEGG" id="spun:BFF78_41865"/>
<dbReference type="Proteomes" id="UP000094960">
    <property type="component" value="Chromosome"/>
</dbReference>
<dbReference type="AlphaFoldDB" id="A0A1D7YMJ6"/>
<proteinExistence type="predicted"/>
<sequence>MRVEVVRPAAGVLFGVPNDTHEEIITLIDAVARTPQAHVSGLAAAFGEWCWLVYTTHDDIIEVLDVGCAR</sequence>
<organism evidence="1 2">
    <name type="scientific">Streptomyces fodineus</name>
    <dbReference type="NCBI Taxonomy" id="1904616"/>
    <lineage>
        <taxon>Bacteria</taxon>
        <taxon>Bacillati</taxon>
        <taxon>Actinomycetota</taxon>
        <taxon>Actinomycetes</taxon>
        <taxon>Kitasatosporales</taxon>
        <taxon>Streptomycetaceae</taxon>
        <taxon>Streptomyces</taxon>
    </lineage>
</organism>
<reference evidence="2" key="1">
    <citation type="submission" date="2016-09" db="EMBL/GenBank/DDBJ databases">
        <title>Streptomyces puniciscabiei strain:TW1S1 Genome sequencing and assembly.</title>
        <authorList>
            <person name="Kim M.-K."/>
            <person name="Kim S.B."/>
        </authorList>
    </citation>
    <scope>NUCLEOTIDE SEQUENCE [LARGE SCALE GENOMIC DNA]</scope>
    <source>
        <strain evidence="2">TW1S1</strain>
    </source>
</reference>
<gene>
    <name evidence="1" type="ORF">BFF78_41865</name>
</gene>
<name>A0A1D7YMJ6_9ACTN</name>
<protein>
    <submittedName>
        <fullName evidence="1">Uncharacterized protein</fullName>
    </submittedName>
</protein>
<evidence type="ECO:0000313" key="2">
    <source>
        <dbReference type="Proteomes" id="UP000094960"/>
    </source>
</evidence>
<evidence type="ECO:0000313" key="1">
    <source>
        <dbReference type="EMBL" id="AOR36732.1"/>
    </source>
</evidence>
<dbReference type="EMBL" id="CP017248">
    <property type="protein sequence ID" value="AOR36732.1"/>
    <property type="molecule type" value="Genomic_DNA"/>
</dbReference>